<keyword evidence="3" id="KW-0963">Cytoplasm</keyword>
<feature type="domain" description="MIB/HERC2" evidence="11">
    <location>
        <begin position="1"/>
        <end position="64"/>
    </location>
</feature>
<keyword evidence="7" id="KW-0833">Ubl conjugation pathway</keyword>
<dbReference type="HOGENOM" id="CLU_085183_0_0_1"/>
<dbReference type="EMBL" id="GL732535">
    <property type="protein sequence ID" value="EFX83980.1"/>
    <property type="molecule type" value="Genomic_DNA"/>
</dbReference>
<keyword evidence="8" id="KW-0862">Zinc</keyword>
<evidence type="ECO:0008006" key="14">
    <source>
        <dbReference type="Google" id="ProtNLM"/>
    </source>
</evidence>
<dbReference type="Gene3D" id="3.30.60.90">
    <property type="match status" value="1"/>
</dbReference>
<keyword evidence="13" id="KW-1185">Reference proteome</keyword>
<feature type="non-terminal residue" evidence="12">
    <location>
        <position position="1"/>
    </location>
</feature>
<evidence type="ECO:0000256" key="5">
    <source>
        <dbReference type="ARBA" id="ARBA00022737"/>
    </source>
</evidence>
<dbReference type="SUPFAM" id="SSF57850">
    <property type="entry name" value="RING/U-box"/>
    <property type="match status" value="1"/>
</dbReference>
<dbReference type="PhylomeDB" id="E9G8I9"/>
<accession>E9G8I9</accession>
<dbReference type="KEGG" id="dpx:DAPPUDRAFT_34014"/>
<keyword evidence="5" id="KW-0677">Repeat</keyword>
<feature type="non-terminal residue" evidence="12">
    <location>
        <position position="227"/>
    </location>
</feature>
<dbReference type="Gene3D" id="2.30.30.40">
    <property type="entry name" value="SH3 Domains"/>
    <property type="match status" value="2"/>
</dbReference>
<dbReference type="UniPathway" id="UPA00143"/>
<dbReference type="SMART" id="SM00291">
    <property type="entry name" value="ZnF_ZZ"/>
    <property type="match status" value="1"/>
</dbReference>
<dbReference type="STRING" id="6669.E9G8I9"/>
<evidence type="ECO:0000256" key="2">
    <source>
        <dbReference type="ARBA" id="ARBA00004906"/>
    </source>
</evidence>
<evidence type="ECO:0000256" key="6">
    <source>
        <dbReference type="ARBA" id="ARBA00022771"/>
    </source>
</evidence>
<reference evidence="12 13" key="1">
    <citation type="journal article" date="2011" name="Science">
        <title>The ecoresponsive genome of Daphnia pulex.</title>
        <authorList>
            <person name="Colbourne J.K."/>
            <person name="Pfrender M.E."/>
            <person name="Gilbert D."/>
            <person name="Thomas W.K."/>
            <person name="Tucker A."/>
            <person name="Oakley T.H."/>
            <person name="Tokishita S."/>
            <person name="Aerts A."/>
            <person name="Arnold G.J."/>
            <person name="Basu M.K."/>
            <person name="Bauer D.J."/>
            <person name="Caceres C.E."/>
            <person name="Carmel L."/>
            <person name="Casola C."/>
            <person name="Choi J.H."/>
            <person name="Detter J.C."/>
            <person name="Dong Q."/>
            <person name="Dusheyko S."/>
            <person name="Eads B.D."/>
            <person name="Frohlich T."/>
            <person name="Geiler-Samerotte K.A."/>
            <person name="Gerlach D."/>
            <person name="Hatcher P."/>
            <person name="Jogdeo S."/>
            <person name="Krijgsveld J."/>
            <person name="Kriventseva E.V."/>
            <person name="Kultz D."/>
            <person name="Laforsch C."/>
            <person name="Lindquist E."/>
            <person name="Lopez J."/>
            <person name="Manak J.R."/>
            <person name="Muller J."/>
            <person name="Pangilinan J."/>
            <person name="Patwardhan R.P."/>
            <person name="Pitluck S."/>
            <person name="Pritham E.J."/>
            <person name="Rechtsteiner A."/>
            <person name="Rho M."/>
            <person name="Rogozin I.B."/>
            <person name="Sakarya O."/>
            <person name="Salamov A."/>
            <person name="Schaack S."/>
            <person name="Shapiro H."/>
            <person name="Shiga Y."/>
            <person name="Skalitzky C."/>
            <person name="Smith Z."/>
            <person name="Souvorov A."/>
            <person name="Sung W."/>
            <person name="Tang Z."/>
            <person name="Tsuchiya D."/>
            <person name="Tu H."/>
            <person name="Vos H."/>
            <person name="Wang M."/>
            <person name="Wolf Y.I."/>
            <person name="Yamagata H."/>
            <person name="Yamada T."/>
            <person name="Ye Y."/>
            <person name="Shaw J.R."/>
            <person name="Andrews J."/>
            <person name="Crease T.J."/>
            <person name="Tang H."/>
            <person name="Lucas S.M."/>
            <person name="Robertson H.M."/>
            <person name="Bork P."/>
            <person name="Koonin E.V."/>
            <person name="Zdobnov E.M."/>
            <person name="Grigoriev I.V."/>
            <person name="Lynch M."/>
            <person name="Boore J.L."/>
        </authorList>
    </citation>
    <scope>NUCLEOTIDE SEQUENCE [LARGE SCALE GENOMIC DNA]</scope>
</reference>
<dbReference type="InParanoid" id="E9G8I9"/>
<comment type="subcellular location">
    <subcellularLocation>
        <location evidence="1">Cytoplasm</location>
    </subcellularLocation>
</comment>
<dbReference type="eggNOG" id="KOG4582">
    <property type="taxonomic scope" value="Eukaryota"/>
</dbReference>
<dbReference type="PROSITE" id="PS51416">
    <property type="entry name" value="MIB_HERC2"/>
    <property type="match status" value="2"/>
</dbReference>
<dbReference type="OMA" id="WMESNST"/>
<evidence type="ECO:0000259" key="10">
    <source>
        <dbReference type="PROSITE" id="PS50135"/>
    </source>
</evidence>
<dbReference type="Proteomes" id="UP000000305">
    <property type="component" value="Unassembled WGS sequence"/>
</dbReference>
<dbReference type="InterPro" id="IPR037252">
    <property type="entry name" value="Mib_Herc2_sf"/>
</dbReference>
<feature type="domain" description="ZZ-type" evidence="10">
    <location>
        <begin position="70"/>
        <end position="123"/>
    </location>
</feature>
<name>E9G8I9_DAPPU</name>
<evidence type="ECO:0000256" key="8">
    <source>
        <dbReference type="ARBA" id="ARBA00022833"/>
    </source>
</evidence>
<dbReference type="InterPro" id="IPR043145">
    <property type="entry name" value="Znf_ZZ_sf"/>
</dbReference>
<dbReference type="PANTHER" id="PTHR24202">
    <property type="entry name" value="E3 UBIQUITIN-PROTEIN LIGASE MIB2"/>
    <property type="match status" value="1"/>
</dbReference>
<dbReference type="Pfam" id="PF00569">
    <property type="entry name" value="ZZ"/>
    <property type="match status" value="1"/>
</dbReference>
<dbReference type="PANTHER" id="PTHR24202:SF4">
    <property type="entry name" value="E3 UBIQUITIN-PROTEIN LIGASE MIB2-RELATED"/>
    <property type="match status" value="1"/>
</dbReference>
<evidence type="ECO:0000256" key="3">
    <source>
        <dbReference type="ARBA" id="ARBA00022490"/>
    </source>
</evidence>
<dbReference type="GO" id="GO:0016567">
    <property type="term" value="P:protein ubiquitination"/>
    <property type="evidence" value="ECO:0007669"/>
    <property type="project" value="UniProtKB-UniPathway"/>
</dbReference>
<dbReference type="AlphaFoldDB" id="E9G8I9"/>
<proteinExistence type="predicted"/>
<protein>
    <recommendedName>
        <fullName evidence="14">MIB/HERC2 domain-containing protein</fullName>
    </recommendedName>
</protein>
<organism evidence="12 13">
    <name type="scientific">Daphnia pulex</name>
    <name type="common">Water flea</name>
    <dbReference type="NCBI Taxonomy" id="6669"/>
    <lineage>
        <taxon>Eukaryota</taxon>
        <taxon>Metazoa</taxon>
        <taxon>Ecdysozoa</taxon>
        <taxon>Arthropoda</taxon>
        <taxon>Crustacea</taxon>
        <taxon>Branchiopoda</taxon>
        <taxon>Diplostraca</taxon>
        <taxon>Cladocera</taxon>
        <taxon>Anomopoda</taxon>
        <taxon>Daphniidae</taxon>
        <taxon>Daphnia</taxon>
    </lineage>
</organism>
<comment type="pathway">
    <text evidence="2">Protein modification; protein ubiquitination.</text>
</comment>
<keyword evidence="4" id="KW-0479">Metal-binding</keyword>
<evidence type="ECO:0000256" key="1">
    <source>
        <dbReference type="ARBA" id="ARBA00004496"/>
    </source>
</evidence>
<dbReference type="Pfam" id="PF06701">
    <property type="entry name" value="MIB_HERC2"/>
    <property type="match status" value="2"/>
</dbReference>
<dbReference type="GO" id="GO:0008270">
    <property type="term" value="F:zinc ion binding"/>
    <property type="evidence" value="ECO:0007669"/>
    <property type="project" value="UniProtKB-KW"/>
</dbReference>
<evidence type="ECO:0000256" key="9">
    <source>
        <dbReference type="PROSITE-ProRule" id="PRU00228"/>
    </source>
</evidence>
<dbReference type="SUPFAM" id="SSF159034">
    <property type="entry name" value="Mib/herc2 domain-like"/>
    <property type="match status" value="2"/>
</dbReference>
<keyword evidence="6 9" id="KW-0863">Zinc-finger</keyword>
<evidence type="ECO:0000313" key="12">
    <source>
        <dbReference type="EMBL" id="EFX83980.1"/>
    </source>
</evidence>
<evidence type="ECO:0000259" key="11">
    <source>
        <dbReference type="PROSITE" id="PS51416"/>
    </source>
</evidence>
<dbReference type="GO" id="GO:0004842">
    <property type="term" value="F:ubiquitin-protein transferase activity"/>
    <property type="evidence" value="ECO:0007669"/>
    <property type="project" value="InterPro"/>
</dbReference>
<dbReference type="InterPro" id="IPR010606">
    <property type="entry name" value="Mib_Herc2"/>
</dbReference>
<evidence type="ECO:0000313" key="13">
    <source>
        <dbReference type="Proteomes" id="UP000000305"/>
    </source>
</evidence>
<dbReference type="GO" id="GO:0005737">
    <property type="term" value="C:cytoplasm"/>
    <property type="evidence" value="ECO:0007669"/>
    <property type="project" value="UniProtKB-SubCell"/>
</dbReference>
<dbReference type="OrthoDB" id="2122982at2759"/>
<gene>
    <name evidence="12" type="ORF">DAPPUDRAFT_34014</name>
</gene>
<feature type="domain" description="MIB/HERC2" evidence="11">
    <location>
        <begin position="135"/>
        <end position="214"/>
    </location>
</feature>
<evidence type="ECO:0000256" key="7">
    <source>
        <dbReference type="ARBA" id="ARBA00022786"/>
    </source>
</evidence>
<sequence length="227" mass="25645">VGLRVVRGPNWEWDTQDGGEGFVGTVVKNIEISRRVKVRWDSGQDFIYRIGAEDAYDLRVLDNSTVGVKHPGVECRGCGQKDISGLRWQCLDCPTLFDLCTLCFTNVKHDQRHVYFRRYHHPSSDPIVVHLDSEKPKIRLKGIFPGALVRRGADWNYDDEDGGSSSFGKVVPAPTGREMTPGNVWVQWPDEMDKSYPYRVGFSGKMDLKMAKAGIDGRYQPDTLPVL</sequence>
<dbReference type="InterPro" id="IPR000433">
    <property type="entry name" value="Znf_ZZ"/>
</dbReference>
<evidence type="ECO:0000256" key="4">
    <source>
        <dbReference type="ARBA" id="ARBA00022723"/>
    </source>
</evidence>
<dbReference type="PROSITE" id="PS50135">
    <property type="entry name" value="ZF_ZZ_2"/>
    <property type="match status" value="1"/>
</dbReference>